<sequence length="85" mass="9203">MRTPGVAVRGRAPWQPPVKERVVDSRRRANAGPNTRSALVARSGRRSQPSGFALDSAEHTDGGRAPVTEDVRDGARAHLDHLANR</sequence>
<comment type="caution">
    <text evidence="2">The sequence shown here is derived from an EMBL/GenBank/DDBJ whole genome shotgun (WGS) entry which is preliminary data.</text>
</comment>
<keyword evidence="3" id="KW-1185">Reference proteome</keyword>
<evidence type="ECO:0000313" key="3">
    <source>
        <dbReference type="Proteomes" id="UP000239494"/>
    </source>
</evidence>
<gene>
    <name evidence="2" type="ORF">CLV43_109431</name>
</gene>
<dbReference type="Proteomes" id="UP000239494">
    <property type="component" value="Unassembled WGS sequence"/>
</dbReference>
<organism evidence="2 3">
    <name type="scientific">Umezawaea tangerina</name>
    <dbReference type="NCBI Taxonomy" id="84725"/>
    <lineage>
        <taxon>Bacteria</taxon>
        <taxon>Bacillati</taxon>
        <taxon>Actinomycetota</taxon>
        <taxon>Actinomycetes</taxon>
        <taxon>Pseudonocardiales</taxon>
        <taxon>Pseudonocardiaceae</taxon>
        <taxon>Umezawaea</taxon>
    </lineage>
</organism>
<protein>
    <submittedName>
        <fullName evidence="2">Uncharacterized protein</fullName>
    </submittedName>
</protein>
<dbReference type="EMBL" id="PVTF01000009">
    <property type="protein sequence ID" value="PRY38210.1"/>
    <property type="molecule type" value="Genomic_DNA"/>
</dbReference>
<feature type="compositionally biased region" description="Basic and acidic residues" evidence="1">
    <location>
        <begin position="18"/>
        <end position="27"/>
    </location>
</feature>
<accession>A0A2T0SXU2</accession>
<feature type="compositionally biased region" description="Basic and acidic residues" evidence="1">
    <location>
        <begin position="56"/>
        <end position="70"/>
    </location>
</feature>
<proteinExistence type="predicted"/>
<evidence type="ECO:0000313" key="2">
    <source>
        <dbReference type="EMBL" id="PRY38210.1"/>
    </source>
</evidence>
<dbReference type="AlphaFoldDB" id="A0A2T0SXU2"/>
<reference evidence="2 3" key="1">
    <citation type="submission" date="2018-03" db="EMBL/GenBank/DDBJ databases">
        <title>Genomic Encyclopedia of Archaeal and Bacterial Type Strains, Phase II (KMG-II): from individual species to whole genera.</title>
        <authorList>
            <person name="Goeker M."/>
        </authorList>
    </citation>
    <scope>NUCLEOTIDE SEQUENCE [LARGE SCALE GENOMIC DNA]</scope>
    <source>
        <strain evidence="2 3">DSM 44720</strain>
    </source>
</reference>
<evidence type="ECO:0000256" key="1">
    <source>
        <dbReference type="SAM" id="MobiDB-lite"/>
    </source>
</evidence>
<feature type="region of interest" description="Disordered" evidence="1">
    <location>
        <begin position="1"/>
        <end position="70"/>
    </location>
</feature>
<name>A0A2T0SXU2_9PSEU</name>